<dbReference type="GO" id="GO:0051301">
    <property type="term" value="P:cell division"/>
    <property type="evidence" value="ECO:0007669"/>
    <property type="project" value="UniProtKB-KW"/>
</dbReference>
<evidence type="ECO:0000256" key="5">
    <source>
        <dbReference type="ARBA" id="ARBA00022701"/>
    </source>
</evidence>
<dbReference type="GO" id="GO:0008017">
    <property type="term" value="F:microtubule binding"/>
    <property type="evidence" value="ECO:0007669"/>
    <property type="project" value="InterPro"/>
</dbReference>
<keyword evidence="7" id="KW-0206">Cytoskeleton</keyword>
<dbReference type="GeneID" id="19880015"/>
<dbReference type="InterPro" id="IPR036133">
    <property type="entry name" value="EB1_C_sf"/>
</dbReference>
<evidence type="ECO:0000313" key="13">
    <source>
        <dbReference type="EMBL" id="ELA46384.1"/>
    </source>
</evidence>
<evidence type="ECO:0000313" key="14">
    <source>
        <dbReference type="Proteomes" id="UP000011081"/>
    </source>
</evidence>
<dbReference type="PROSITE" id="PS50021">
    <property type="entry name" value="CH"/>
    <property type="match status" value="1"/>
</dbReference>
<evidence type="ECO:0000256" key="2">
    <source>
        <dbReference type="ARBA" id="ARBA00010729"/>
    </source>
</evidence>
<accession>L2GRZ4</accession>
<dbReference type="PANTHER" id="PTHR10623">
    <property type="entry name" value="MICROTUBULE-ASSOCIATED PROTEIN RP/EB FAMILY MEMBER"/>
    <property type="match status" value="1"/>
</dbReference>
<evidence type="ECO:0000256" key="3">
    <source>
        <dbReference type="ARBA" id="ARBA00022490"/>
    </source>
</evidence>
<dbReference type="PROSITE" id="PS51230">
    <property type="entry name" value="EB1_C"/>
    <property type="match status" value="1"/>
</dbReference>
<dbReference type="VEuPathDB" id="MicrosporidiaDB:VCUG_02148"/>
<dbReference type="SUPFAM" id="SSF47576">
    <property type="entry name" value="Calponin-homology domain, CH-domain"/>
    <property type="match status" value="1"/>
</dbReference>
<organism evidence="13 14">
    <name type="scientific">Vavraia culicis (isolate floridensis)</name>
    <name type="common">Microsporidian parasite</name>
    <dbReference type="NCBI Taxonomy" id="948595"/>
    <lineage>
        <taxon>Eukaryota</taxon>
        <taxon>Fungi</taxon>
        <taxon>Fungi incertae sedis</taxon>
        <taxon>Microsporidia</taxon>
        <taxon>Pleistophoridae</taxon>
        <taxon>Vavraia</taxon>
    </lineage>
</organism>
<keyword evidence="5 9" id="KW-0493">Microtubule</keyword>
<keyword evidence="3" id="KW-0963">Cytoplasm</keyword>
<evidence type="ECO:0000256" key="6">
    <source>
        <dbReference type="ARBA" id="ARBA00022776"/>
    </source>
</evidence>
<dbReference type="AlphaFoldDB" id="L2GRZ4"/>
<dbReference type="Gene3D" id="1.20.5.1430">
    <property type="match status" value="1"/>
</dbReference>
<evidence type="ECO:0000256" key="8">
    <source>
        <dbReference type="ARBA" id="ARBA00023306"/>
    </source>
</evidence>
<comment type="subcellular location">
    <subcellularLocation>
        <location evidence="1">Cytoplasm</location>
        <location evidence="1">Cytoskeleton</location>
    </subcellularLocation>
</comment>
<dbReference type="Proteomes" id="UP000011081">
    <property type="component" value="Unassembled WGS sequence"/>
</dbReference>
<keyword evidence="14" id="KW-1185">Reference proteome</keyword>
<keyword evidence="10" id="KW-0175">Coiled coil</keyword>
<evidence type="ECO:0008006" key="15">
    <source>
        <dbReference type="Google" id="ProtNLM"/>
    </source>
</evidence>
<comment type="similarity">
    <text evidence="2">Belongs to the MAPRE family.</text>
</comment>
<evidence type="ECO:0000256" key="1">
    <source>
        <dbReference type="ARBA" id="ARBA00004245"/>
    </source>
</evidence>
<dbReference type="SUPFAM" id="SSF140612">
    <property type="entry name" value="EB1 dimerisation domain-like"/>
    <property type="match status" value="1"/>
</dbReference>
<evidence type="ECO:0000256" key="7">
    <source>
        <dbReference type="ARBA" id="ARBA00023212"/>
    </source>
</evidence>
<evidence type="ECO:0000259" key="12">
    <source>
        <dbReference type="PROSITE" id="PS51230"/>
    </source>
</evidence>
<dbReference type="GO" id="GO:0005874">
    <property type="term" value="C:microtubule"/>
    <property type="evidence" value="ECO:0007669"/>
    <property type="project" value="UniProtKB-KW"/>
</dbReference>
<dbReference type="HOGENOM" id="CLU_077755_0_0_1"/>
<reference evidence="14" key="1">
    <citation type="submission" date="2011-03" db="EMBL/GenBank/DDBJ databases">
        <title>The genome sequence of Vavraia culicis strain floridensis.</title>
        <authorList>
            <consortium name="The Broad Institute Genome Sequencing Platform"/>
            <person name="Cuomo C."/>
            <person name="Becnel J."/>
            <person name="Sanscrainte N."/>
            <person name="Young S.K."/>
            <person name="Zeng Q."/>
            <person name="Gargeya S."/>
            <person name="Fitzgerald M."/>
            <person name="Haas B."/>
            <person name="Abouelleil A."/>
            <person name="Alvarado L."/>
            <person name="Arachchi H.M."/>
            <person name="Berlin A."/>
            <person name="Chapman S.B."/>
            <person name="Gearin G."/>
            <person name="Goldberg J."/>
            <person name="Griggs A."/>
            <person name="Gujja S."/>
            <person name="Hansen M."/>
            <person name="Heiman D."/>
            <person name="Howarth C."/>
            <person name="Larimer J."/>
            <person name="Lui A."/>
            <person name="MacDonald P.J.P."/>
            <person name="McCowen C."/>
            <person name="Montmayeur A."/>
            <person name="Murphy C."/>
            <person name="Neiman D."/>
            <person name="Pearson M."/>
            <person name="Priest M."/>
            <person name="Roberts A."/>
            <person name="Saif S."/>
            <person name="Shea T."/>
            <person name="Sisk P."/>
            <person name="Stolte C."/>
            <person name="Sykes S."/>
            <person name="Wortman J."/>
            <person name="Nusbaum C."/>
            <person name="Birren B."/>
        </authorList>
    </citation>
    <scope>NUCLEOTIDE SEQUENCE [LARGE SCALE GENOMIC DNA]</scope>
    <source>
        <strain evidence="14">floridensis</strain>
    </source>
</reference>
<dbReference type="OMA" id="NINTRTR"/>
<dbReference type="InParanoid" id="L2GRZ4"/>
<dbReference type="RefSeq" id="XP_008075161.1">
    <property type="nucleotide sequence ID" value="XM_008076970.1"/>
</dbReference>
<dbReference type="InterPro" id="IPR027328">
    <property type="entry name" value="MAPRE"/>
</dbReference>
<dbReference type="InterPro" id="IPR036872">
    <property type="entry name" value="CH_dom_sf"/>
</dbReference>
<dbReference type="STRING" id="948595.L2GRZ4"/>
<keyword evidence="6" id="KW-0498">Mitosis</keyword>
<keyword evidence="8" id="KW-0131">Cell cycle</keyword>
<dbReference type="InterPro" id="IPR004953">
    <property type="entry name" value="EB1_C"/>
</dbReference>
<dbReference type="EMBL" id="GL877448">
    <property type="protein sequence ID" value="ELA46384.1"/>
    <property type="molecule type" value="Genomic_DNA"/>
</dbReference>
<sequence length="311" mass="36141">MSTYSHKLQPPTTKSQLISFLSTVLNHSIPSIESLGTGVVYAQLLHKLYPDFPIHSINDNPKTEPERFNNLKIVQRYLVKMNIVVFFPVDKMVGCRLQDNLEVAQLMVKHYFEMCYNDRKSTKKGAKNGLMVDHNGDNGPKYDLIERSKEIRKVKYSGKNSKTDLERRYNSVKRDNRRLNDEIKCVNEPRVGSNHDIITEIGLNDRCTPEQSGIESDILYRAAKDRIGTLKVREPVNNINTRTRDDDLLENCRTQLDSAEQKLKVFTEFIVQLEQERNFYYEKLLEIEKVVMSSDQDDGKGKVLEILRRKR</sequence>
<name>L2GRZ4_VAVCU</name>
<evidence type="ECO:0000256" key="9">
    <source>
        <dbReference type="PROSITE-ProRule" id="PRU00576"/>
    </source>
</evidence>
<keyword evidence="4" id="KW-0132">Cell division</keyword>
<dbReference type="InterPro" id="IPR001715">
    <property type="entry name" value="CH_dom"/>
</dbReference>
<dbReference type="OrthoDB" id="2119228at2759"/>
<feature type="coiled-coil region" evidence="10">
    <location>
        <begin position="256"/>
        <end position="290"/>
    </location>
</feature>
<evidence type="ECO:0000256" key="10">
    <source>
        <dbReference type="SAM" id="Coils"/>
    </source>
</evidence>
<feature type="domain" description="EB1 C-terminal" evidence="12">
    <location>
        <begin position="248"/>
        <end position="311"/>
    </location>
</feature>
<protein>
    <recommendedName>
        <fullName evidence="15">Calponin-homology (CH) domain-containing protein</fullName>
    </recommendedName>
</protein>
<gene>
    <name evidence="13" type="ORF">VCUG_02148</name>
</gene>
<feature type="domain" description="Calponin-homology (CH)" evidence="11">
    <location>
        <begin position="7"/>
        <end position="112"/>
    </location>
</feature>
<dbReference type="Gene3D" id="1.10.418.10">
    <property type="entry name" value="Calponin-like domain"/>
    <property type="match status" value="1"/>
</dbReference>
<evidence type="ECO:0000259" key="11">
    <source>
        <dbReference type="PROSITE" id="PS50021"/>
    </source>
</evidence>
<proteinExistence type="inferred from homology"/>
<dbReference type="Pfam" id="PF03271">
    <property type="entry name" value="EB1"/>
    <property type="match status" value="1"/>
</dbReference>
<evidence type="ECO:0000256" key="4">
    <source>
        <dbReference type="ARBA" id="ARBA00022618"/>
    </source>
</evidence>